<evidence type="ECO:0000313" key="2">
    <source>
        <dbReference type="EMBL" id="NMB69889.1"/>
    </source>
</evidence>
<reference evidence="2 3" key="1">
    <citation type="journal article" date="2020" name="Biotechnol. Biofuels">
        <title>New insights from the biogas microbiome by comprehensive genome-resolved metagenomics of nearly 1600 species originating from multiple anaerobic digesters.</title>
        <authorList>
            <person name="Campanaro S."/>
            <person name="Treu L."/>
            <person name="Rodriguez-R L.M."/>
            <person name="Kovalovszki A."/>
            <person name="Ziels R.M."/>
            <person name="Maus I."/>
            <person name="Zhu X."/>
            <person name="Kougias P.G."/>
            <person name="Basile A."/>
            <person name="Luo G."/>
            <person name="Schluter A."/>
            <person name="Konstantinidis K.T."/>
            <person name="Angelidaki I."/>
        </authorList>
    </citation>
    <scope>NUCLEOTIDE SEQUENCE [LARGE SCALE GENOMIC DNA]</scope>
    <source>
        <strain evidence="2">AS27yjCOA_165</strain>
    </source>
</reference>
<feature type="transmembrane region" description="Helical" evidence="1">
    <location>
        <begin position="27"/>
        <end position="48"/>
    </location>
</feature>
<organism evidence="2 3">
    <name type="scientific">candidate division WWE3 bacterium</name>
    <dbReference type="NCBI Taxonomy" id="2053526"/>
    <lineage>
        <taxon>Bacteria</taxon>
        <taxon>Katanobacteria</taxon>
    </lineage>
</organism>
<dbReference type="AlphaFoldDB" id="A0A7X9HGH2"/>
<name>A0A7X9HGH2_UNCKA</name>
<dbReference type="Proteomes" id="UP000526033">
    <property type="component" value="Unassembled WGS sequence"/>
</dbReference>
<keyword evidence="1" id="KW-0472">Membrane</keyword>
<dbReference type="EMBL" id="JAAZNL010000016">
    <property type="protein sequence ID" value="NMB69889.1"/>
    <property type="molecule type" value="Genomic_DNA"/>
</dbReference>
<protein>
    <submittedName>
        <fullName evidence="2">Uncharacterized protein</fullName>
    </submittedName>
</protein>
<proteinExistence type="predicted"/>
<comment type="caution">
    <text evidence="2">The sequence shown here is derived from an EMBL/GenBank/DDBJ whole genome shotgun (WGS) entry which is preliminary data.</text>
</comment>
<evidence type="ECO:0000256" key="1">
    <source>
        <dbReference type="SAM" id="Phobius"/>
    </source>
</evidence>
<keyword evidence="1" id="KW-0812">Transmembrane</keyword>
<gene>
    <name evidence="2" type="ORF">GYA27_01655</name>
</gene>
<feature type="transmembrane region" description="Helical" evidence="1">
    <location>
        <begin position="68"/>
        <end position="85"/>
    </location>
</feature>
<keyword evidence="1" id="KW-1133">Transmembrane helix</keyword>
<evidence type="ECO:0000313" key="3">
    <source>
        <dbReference type="Proteomes" id="UP000526033"/>
    </source>
</evidence>
<accession>A0A7X9HGH2</accession>
<sequence length="104" mass="11963">MTSSNLIYKFALQRENSDPRDHGKLRFIQSAVFAVMLAMSLGLLNVPVVWQAVNSLNQEASLYLKNNFQWVVDYIIGSPILYYAYTSLRGSELVEHFSLYRKIV</sequence>